<evidence type="ECO:0000313" key="2">
    <source>
        <dbReference type="Proteomes" id="UP000221315"/>
    </source>
</evidence>
<gene>
    <name evidence="1" type="ORF">Xf109_11</name>
</gene>
<dbReference type="Proteomes" id="UP000221315">
    <property type="component" value="Segment"/>
</dbReference>
<reference evidence="1 2" key="1">
    <citation type="journal article" date="2016" name="Arch. Virol.">
        <title>Complete nucleotide sequence of a new filamentous phage, Xf109, which integrates its genome into the chromosomal DNA of Xanthomonas oryzae.</title>
        <authorList>
            <person name="Yeh T.Y."/>
        </authorList>
    </citation>
    <scope>NUCLEOTIDE SEQUENCE [LARGE SCALE GENOMIC DNA]</scope>
</reference>
<dbReference type="EMBL" id="KX181651">
    <property type="protein sequence ID" value="ANO58026.1"/>
    <property type="molecule type" value="Genomic_DNA"/>
</dbReference>
<evidence type="ECO:0000313" key="1">
    <source>
        <dbReference type="EMBL" id="ANO58026.1"/>
    </source>
</evidence>
<keyword evidence="2" id="KW-1185">Reference proteome</keyword>
<organism evidence="1 2">
    <name type="scientific">Xanthomonas phage Xf109</name>
    <dbReference type="NCBI Taxonomy" id="1852597"/>
    <lineage>
        <taxon>Viruses</taxon>
        <taxon>Monodnaviria</taxon>
        <taxon>Loebvirae</taxon>
        <taxon>Hofneiviricota</taxon>
        <taxon>Faserviricetes</taxon>
        <taxon>Tubulavirales</taxon>
        <taxon>Inoviridae</taxon>
        <taxon>Xylivirus</taxon>
        <taxon>Xylivirus Xf109</taxon>
    </lineage>
</organism>
<proteinExistence type="predicted"/>
<protein>
    <submittedName>
        <fullName evidence="1">Uncharacterized protein</fullName>
    </submittedName>
</protein>
<accession>A0A1D6ZIV1</accession>
<sequence>MGFQVQYRDGRRWVVLASHPTRNAARDDAAARIAFLVADGFKYGDVVRDFRVRGVTVAEAA</sequence>
<name>A0A1D6ZIV1_9VIRU</name>